<dbReference type="EMBL" id="DXCP01000005">
    <property type="protein sequence ID" value="HIY78994.1"/>
    <property type="molecule type" value="Genomic_DNA"/>
</dbReference>
<dbReference type="Proteomes" id="UP000824133">
    <property type="component" value="Unassembled WGS sequence"/>
</dbReference>
<sequence length="300" mass="31622">MAEKDFAIVCDATSDLPLSFLEKARVEFVRLPPAHGSGPTAATALERTYRTLARQGFSRVVSVHSSASFSPAVDEARHAAAACADVVDVRIVASGSASAATGMLIDRAARYRHFDVAFEDAVAGLGELASHVRLLAIPAPSSRLVVRRPRRTRAGLIGRAAATLRVRMTGERGLYLLSQGNVTQLARNNDLDELTHRLAHAVSTVCANEGQLVHALTASKNVRGLRAVERAIGKSGVDSTCLGAVRATALTEGVLGTGAVAVAIAPRSAYWRDEATLEGLGSQDGTSESSDAHNRRIGEH</sequence>
<feature type="compositionally biased region" description="Basic and acidic residues" evidence="1">
    <location>
        <begin position="290"/>
        <end position="300"/>
    </location>
</feature>
<evidence type="ECO:0000313" key="3">
    <source>
        <dbReference type="Proteomes" id="UP000824133"/>
    </source>
</evidence>
<name>A0A9D1Z9C6_9ACTN</name>
<gene>
    <name evidence="2" type="ORF">IAA42_00915</name>
</gene>
<dbReference type="PROSITE" id="PS51482">
    <property type="entry name" value="DEGV"/>
    <property type="match status" value="1"/>
</dbReference>
<proteinExistence type="predicted"/>
<comment type="caution">
    <text evidence="2">The sequence shown here is derived from an EMBL/GenBank/DDBJ whole genome shotgun (WGS) entry which is preliminary data.</text>
</comment>
<feature type="region of interest" description="Disordered" evidence="1">
    <location>
        <begin position="279"/>
        <end position="300"/>
    </location>
</feature>
<dbReference type="InterPro" id="IPR003797">
    <property type="entry name" value="DegV"/>
</dbReference>
<reference evidence="2" key="2">
    <citation type="submission" date="2021-04" db="EMBL/GenBank/DDBJ databases">
        <authorList>
            <person name="Gilroy R."/>
        </authorList>
    </citation>
    <scope>NUCLEOTIDE SEQUENCE</scope>
    <source>
        <strain evidence="2">ChiHjej10B9-743</strain>
    </source>
</reference>
<accession>A0A9D1Z9C6</accession>
<dbReference type="Pfam" id="PF02645">
    <property type="entry name" value="DegV"/>
    <property type="match status" value="1"/>
</dbReference>
<dbReference type="Gene3D" id="3.40.50.10440">
    <property type="entry name" value="Dihydroxyacetone kinase, domain 1"/>
    <property type="match status" value="1"/>
</dbReference>
<organism evidence="2 3">
    <name type="scientific">Candidatus Olsenella excrementavium</name>
    <dbReference type="NCBI Taxonomy" id="2838709"/>
    <lineage>
        <taxon>Bacteria</taxon>
        <taxon>Bacillati</taxon>
        <taxon>Actinomycetota</taxon>
        <taxon>Coriobacteriia</taxon>
        <taxon>Coriobacteriales</taxon>
        <taxon>Atopobiaceae</taxon>
        <taxon>Olsenella</taxon>
    </lineage>
</organism>
<evidence type="ECO:0000256" key="1">
    <source>
        <dbReference type="SAM" id="MobiDB-lite"/>
    </source>
</evidence>
<reference evidence="2" key="1">
    <citation type="journal article" date="2021" name="PeerJ">
        <title>Extensive microbial diversity within the chicken gut microbiome revealed by metagenomics and culture.</title>
        <authorList>
            <person name="Gilroy R."/>
            <person name="Ravi A."/>
            <person name="Getino M."/>
            <person name="Pursley I."/>
            <person name="Horton D.L."/>
            <person name="Alikhan N.F."/>
            <person name="Baker D."/>
            <person name="Gharbi K."/>
            <person name="Hall N."/>
            <person name="Watson M."/>
            <person name="Adriaenssens E.M."/>
            <person name="Foster-Nyarko E."/>
            <person name="Jarju S."/>
            <person name="Secka A."/>
            <person name="Antonio M."/>
            <person name="Oren A."/>
            <person name="Chaudhuri R.R."/>
            <person name="La Ragione R."/>
            <person name="Hildebrand F."/>
            <person name="Pallen M.J."/>
        </authorList>
    </citation>
    <scope>NUCLEOTIDE SEQUENCE</scope>
    <source>
        <strain evidence="2">ChiHjej10B9-743</strain>
    </source>
</reference>
<evidence type="ECO:0000313" key="2">
    <source>
        <dbReference type="EMBL" id="HIY78994.1"/>
    </source>
</evidence>
<protein>
    <submittedName>
        <fullName evidence="2">DegV family protein</fullName>
    </submittedName>
</protein>
<dbReference type="SUPFAM" id="SSF82549">
    <property type="entry name" value="DAK1/DegV-like"/>
    <property type="match status" value="1"/>
</dbReference>
<dbReference type="AlphaFoldDB" id="A0A9D1Z9C6"/>